<keyword evidence="2" id="KW-1185">Reference proteome</keyword>
<dbReference type="GO" id="GO:0005975">
    <property type="term" value="P:carbohydrate metabolic process"/>
    <property type="evidence" value="ECO:0007669"/>
    <property type="project" value="UniProtKB-ARBA"/>
</dbReference>
<dbReference type="GO" id="GO:0004553">
    <property type="term" value="F:hydrolase activity, hydrolyzing O-glycosyl compounds"/>
    <property type="evidence" value="ECO:0007669"/>
    <property type="project" value="UniProtKB-ARBA"/>
</dbReference>
<dbReference type="Gene3D" id="2.60.120.200">
    <property type="match status" value="1"/>
</dbReference>
<dbReference type="Pfam" id="PF13385">
    <property type="entry name" value="Laminin_G_3"/>
    <property type="match status" value="1"/>
</dbReference>
<organism evidence="1 2">
    <name type="scientific">Spirosoma aureum</name>
    <dbReference type="NCBI Taxonomy" id="2692134"/>
    <lineage>
        <taxon>Bacteria</taxon>
        <taxon>Pseudomonadati</taxon>
        <taxon>Bacteroidota</taxon>
        <taxon>Cytophagia</taxon>
        <taxon>Cytophagales</taxon>
        <taxon>Cytophagaceae</taxon>
        <taxon>Spirosoma</taxon>
    </lineage>
</organism>
<evidence type="ECO:0000313" key="2">
    <source>
        <dbReference type="Proteomes" id="UP000501802"/>
    </source>
</evidence>
<dbReference type="AlphaFoldDB" id="A0A6G9AIN1"/>
<dbReference type="RefSeq" id="WP_167206380.1">
    <property type="nucleotide sequence ID" value="NZ_CP050063.1"/>
</dbReference>
<evidence type="ECO:0000313" key="1">
    <source>
        <dbReference type="EMBL" id="QIP12332.1"/>
    </source>
</evidence>
<sequence>MKTRQITTWVVAGVVMSTVFTSCKKEDTPSLPDIGGYASSNDIASASLLAHFPFDGNNIERKSGTAGTALNASFTTGASGQGQALNLNAGYVSFPALSALTSASSLPSFTISAWVNVKNNGTSPSSFVTIARAGEWAGSVNLLAETGQRKATSDTLNVKGLLVQKASDGNASFQDNINSPDKGGDQAFKNAGKWSHLVFVYDASTSKITLYGNGKKINNPDYESRAYNGAPLGNLTLFPVTNVIIGAWGTNLPGGKPDSWQTPMTGQVDEVRIYSKALSVGDITSLYQLEQAGR</sequence>
<accession>A0A6G9AIN1</accession>
<dbReference type="Proteomes" id="UP000501802">
    <property type="component" value="Chromosome"/>
</dbReference>
<dbReference type="KEGG" id="spib:G8759_06680"/>
<gene>
    <name evidence="1" type="ORF">G8759_06680</name>
</gene>
<protein>
    <submittedName>
        <fullName evidence="1">LamG domain-containing protein</fullName>
    </submittedName>
</protein>
<dbReference type="EMBL" id="CP050063">
    <property type="protein sequence ID" value="QIP12332.1"/>
    <property type="molecule type" value="Genomic_DNA"/>
</dbReference>
<proteinExistence type="predicted"/>
<reference evidence="1 2" key="1">
    <citation type="submission" date="2020-03" db="EMBL/GenBank/DDBJ databases">
        <authorList>
            <person name="Kim M.K."/>
        </authorList>
    </citation>
    <scope>NUCLEOTIDE SEQUENCE [LARGE SCALE GENOMIC DNA]</scope>
    <source>
        <strain evidence="1 2">BT328</strain>
    </source>
</reference>
<dbReference type="InterPro" id="IPR013320">
    <property type="entry name" value="ConA-like_dom_sf"/>
</dbReference>
<name>A0A6G9AIN1_9BACT</name>
<dbReference type="PROSITE" id="PS51257">
    <property type="entry name" value="PROKAR_LIPOPROTEIN"/>
    <property type="match status" value="1"/>
</dbReference>
<dbReference type="SUPFAM" id="SSF49899">
    <property type="entry name" value="Concanavalin A-like lectins/glucanases"/>
    <property type="match status" value="1"/>
</dbReference>